<evidence type="ECO:0000313" key="2">
    <source>
        <dbReference type="Proteomes" id="UP000627781"/>
    </source>
</evidence>
<reference evidence="1 2" key="1">
    <citation type="submission" date="2020-08" db="EMBL/GenBank/DDBJ databases">
        <title>A Genomic Blueprint of the Chicken Gut Microbiome.</title>
        <authorList>
            <person name="Gilroy R."/>
            <person name="Ravi A."/>
            <person name="Getino M."/>
            <person name="Pursley I."/>
            <person name="Horton D.L."/>
            <person name="Alikhan N.-F."/>
            <person name="Baker D."/>
            <person name="Gharbi K."/>
            <person name="Hall N."/>
            <person name="Watson M."/>
            <person name="Adriaenssens E.M."/>
            <person name="Foster-Nyarko E."/>
            <person name="Jarju S."/>
            <person name="Secka A."/>
            <person name="Antonio M."/>
            <person name="Oren A."/>
            <person name="Chaudhuri R."/>
            <person name="La Ragione R.M."/>
            <person name="Hildebrand F."/>
            <person name="Pallen M.J."/>
        </authorList>
    </citation>
    <scope>NUCLEOTIDE SEQUENCE [LARGE SCALE GENOMIC DNA]</scope>
    <source>
        <strain evidence="1 2">Sa3CVN1</strain>
    </source>
</reference>
<dbReference type="Proteomes" id="UP000627781">
    <property type="component" value="Unassembled WGS sequence"/>
</dbReference>
<organism evidence="1 2">
    <name type="scientific">Clostridium cibarium</name>
    <dbReference type="NCBI Taxonomy" id="2762247"/>
    <lineage>
        <taxon>Bacteria</taxon>
        <taxon>Bacillati</taxon>
        <taxon>Bacillota</taxon>
        <taxon>Clostridia</taxon>
        <taxon>Eubacteriales</taxon>
        <taxon>Clostridiaceae</taxon>
        <taxon>Clostridium</taxon>
    </lineage>
</organism>
<name>A0ABR8PXS2_9CLOT</name>
<comment type="caution">
    <text evidence="1">The sequence shown here is derived from an EMBL/GenBank/DDBJ whole genome shotgun (WGS) entry which is preliminary data.</text>
</comment>
<accession>A0ABR8PXS2</accession>
<gene>
    <name evidence="1" type="ORF">H9661_16415</name>
</gene>
<evidence type="ECO:0000313" key="1">
    <source>
        <dbReference type="EMBL" id="MBD7912937.1"/>
    </source>
</evidence>
<dbReference type="EMBL" id="JACSRA010000031">
    <property type="protein sequence ID" value="MBD7912937.1"/>
    <property type="molecule type" value="Genomic_DNA"/>
</dbReference>
<keyword evidence="2" id="KW-1185">Reference proteome</keyword>
<proteinExistence type="predicted"/>
<protein>
    <submittedName>
        <fullName evidence="1">Uncharacterized protein</fullName>
    </submittedName>
</protein>
<sequence>MKERNRQMKYEEVVKVWEKGGKNELNYFLYEFICNSMRIEEMESRINQDYRTREKTLKDILQQE</sequence>